<sequence>MKQKSLYITKSIINQLYLKQQLYTLDMKEETSIMEYLNVFNEIIYELASKDVKLEDENNTLIFFTLLPLSFEYLDIILLYKNDTIELKEKLSSASRHFKVLLAKDVLDLNAYKYIIKRRIFKVLKGVLLLMKDEKSENLYELLQDIVTSGVTMIIENKVIDMT</sequence>
<dbReference type="AlphaFoldDB" id="A0A2K1IV75"/>
<dbReference type="InParanoid" id="A0A2K1IV75"/>
<evidence type="ECO:0000313" key="3">
    <source>
        <dbReference type="Proteomes" id="UP000006727"/>
    </source>
</evidence>
<reference evidence="1 3" key="1">
    <citation type="journal article" date="2008" name="Science">
        <title>The Physcomitrella genome reveals evolutionary insights into the conquest of land by plants.</title>
        <authorList>
            <person name="Rensing S."/>
            <person name="Lang D."/>
            <person name="Zimmer A."/>
            <person name="Terry A."/>
            <person name="Salamov A."/>
            <person name="Shapiro H."/>
            <person name="Nishiyama T."/>
            <person name="Perroud P.-F."/>
            <person name="Lindquist E."/>
            <person name="Kamisugi Y."/>
            <person name="Tanahashi T."/>
            <person name="Sakakibara K."/>
            <person name="Fujita T."/>
            <person name="Oishi K."/>
            <person name="Shin-I T."/>
            <person name="Kuroki Y."/>
            <person name="Toyoda A."/>
            <person name="Suzuki Y."/>
            <person name="Hashimoto A."/>
            <person name="Yamaguchi K."/>
            <person name="Sugano A."/>
            <person name="Kohara Y."/>
            <person name="Fujiyama A."/>
            <person name="Anterola A."/>
            <person name="Aoki S."/>
            <person name="Ashton N."/>
            <person name="Barbazuk W.B."/>
            <person name="Barker E."/>
            <person name="Bennetzen J."/>
            <person name="Bezanilla M."/>
            <person name="Blankenship R."/>
            <person name="Cho S.H."/>
            <person name="Dutcher S."/>
            <person name="Estelle M."/>
            <person name="Fawcett J.A."/>
            <person name="Gundlach H."/>
            <person name="Hanada K."/>
            <person name="Heyl A."/>
            <person name="Hicks K.A."/>
            <person name="Hugh J."/>
            <person name="Lohr M."/>
            <person name="Mayer K."/>
            <person name="Melkozernov A."/>
            <person name="Murata T."/>
            <person name="Nelson D."/>
            <person name="Pils B."/>
            <person name="Prigge M."/>
            <person name="Reiss B."/>
            <person name="Renner T."/>
            <person name="Rombauts S."/>
            <person name="Rushton P."/>
            <person name="Sanderfoot A."/>
            <person name="Schween G."/>
            <person name="Shiu S.-H."/>
            <person name="Stueber K."/>
            <person name="Theodoulou F.L."/>
            <person name="Tu H."/>
            <person name="Van de Peer Y."/>
            <person name="Verrier P.J."/>
            <person name="Waters E."/>
            <person name="Wood A."/>
            <person name="Yang L."/>
            <person name="Cove D."/>
            <person name="Cuming A."/>
            <person name="Hasebe M."/>
            <person name="Lucas S."/>
            <person name="Mishler D.B."/>
            <person name="Reski R."/>
            <person name="Grigoriev I."/>
            <person name="Quatrano R.S."/>
            <person name="Boore J.L."/>
        </authorList>
    </citation>
    <scope>NUCLEOTIDE SEQUENCE [LARGE SCALE GENOMIC DNA]</scope>
    <source>
        <strain evidence="2 3">cv. Gransden 2004</strain>
    </source>
</reference>
<evidence type="ECO:0000313" key="1">
    <source>
        <dbReference type="EMBL" id="PNR33168.1"/>
    </source>
</evidence>
<dbReference type="EMBL" id="ABEU02000020">
    <property type="protein sequence ID" value="PNR33168.1"/>
    <property type="molecule type" value="Genomic_DNA"/>
</dbReference>
<reference evidence="2" key="3">
    <citation type="submission" date="2020-12" db="UniProtKB">
        <authorList>
            <consortium name="EnsemblPlants"/>
        </authorList>
    </citation>
    <scope>IDENTIFICATION</scope>
</reference>
<proteinExistence type="predicted"/>
<accession>A0A2K1IV75</accession>
<keyword evidence="3" id="KW-1185">Reference proteome</keyword>
<evidence type="ECO:0008006" key="4">
    <source>
        <dbReference type="Google" id="ProtNLM"/>
    </source>
</evidence>
<name>A0A2K1IV75_PHYPA</name>
<dbReference type="Pfam" id="PF14223">
    <property type="entry name" value="Retrotran_gag_2"/>
    <property type="match status" value="1"/>
</dbReference>
<dbReference type="Gramene" id="Pp3c20_14230V3.1">
    <property type="protein sequence ID" value="Pp3c20_14230V3.1"/>
    <property type="gene ID" value="Pp3c20_14230"/>
</dbReference>
<protein>
    <recommendedName>
        <fullName evidence="4">Reverse transcriptase Ty1/copia-type domain-containing protein</fullName>
    </recommendedName>
</protein>
<organism evidence="1">
    <name type="scientific">Physcomitrium patens</name>
    <name type="common">Spreading-leaved earth moss</name>
    <name type="synonym">Physcomitrella patens</name>
    <dbReference type="NCBI Taxonomy" id="3218"/>
    <lineage>
        <taxon>Eukaryota</taxon>
        <taxon>Viridiplantae</taxon>
        <taxon>Streptophyta</taxon>
        <taxon>Embryophyta</taxon>
        <taxon>Bryophyta</taxon>
        <taxon>Bryophytina</taxon>
        <taxon>Bryopsida</taxon>
        <taxon>Funariidae</taxon>
        <taxon>Funariales</taxon>
        <taxon>Funariaceae</taxon>
        <taxon>Physcomitrium</taxon>
    </lineage>
</organism>
<evidence type="ECO:0000313" key="2">
    <source>
        <dbReference type="EnsemblPlants" id="Pp3c20_14230V3.1"/>
    </source>
</evidence>
<dbReference type="Proteomes" id="UP000006727">
    <property type="component" value="Chromosome 20"/>
</dbReference>
<dbReference type="EnsemblPlants" id="Pp3c20_14230V3.1">
    <property type="protein sequence ID" value="Pp3c20_14230V3.1"/>
    <property type="gene ID" value="Pp3c20_14230"/>
</dbReference>
<reference evidence="1 3" key="2">
    <citation type="journal article" date="2018" name="Plant J.">
        <title>The Physcomitrella patens chromosome-scale assembly reveals moss genome structure and evolution.</title>
        <authorList>
            <person name="Lang D."/>
            <person name="Ullrich K.K."/>
            <person name="Murat F."/>
            <person name="Fuchs J."/>
            <person name="Jenkins J."/>
            <person name="Haas F.B."/>
            <person name="Piednoel M."/>
            <person name="Gundlach H."/>
            <person name="Van Bel M."/>
            <person name="Meyberg R."/>
            <person name="Vives C."/>
            <person name="Morata J."/>
            <person name="Symeonidi A."/>
            <person name="Hiss M."/>
            <person name="Muchero W."/>
            <person name="Kamisugi Y."/>
            <person name="Saleh O."/>
            <person name="Blanc G."/>
            <person name="Decker E.L."/>
            <person name="van Gessel N."/>
            <person name="Grimwood J."/>
            <person name="Hayes R.D."/>
            <person name="Graham S.W."/>
            <person name="Gunter L.E."/>
            <person name="McDaniel S.F."/>
            <person name="Hoernstein S.N.W."/>
            <person name="Larsson A."/>
            <person name="Li F.W."/>
            <person name="Perroud P.F."/>
            <person name="Phillips J."/>
            <person name="Ranjan P."/>
            <person name="Rokshar D.S."/>
            <person name="Rothfels C.J."/>
            <person name="Schneider L."/>
            <person name="Shu S."/>
            <person name="Stevenson D.W."/>
            <person name="Thummler F."/>
            <person name="Tillich M."/>
            <person name="Villarreal Aguilar J.C."/>
            <person name="Widiez T."/>
            <person name="Wong G.K."/>
            <person name="Wymore A."/>
            <person name="Zhang Y."/>
            <person name="Zimmer A.D."/>
            <person name="Quatrano R.S."/>
            <person name="Mayer K.F.X."/>
            <person name="Goodstein D."/>
            <person name="Casacuberta J.M."/>
            <person name="Vandepoele K."/>
            <person name="Reski R."/>
            <person name="Cuming A.C."/>
            <person name="Tuskan G.A."/>
            <person name="Maumus F."/>
            <person name="Salse J."/>
            <person name="Schmutz J."/>
            <person name="Rensing S.A."/>
        </authorList>
    </citation>
    <scope>NUCLEOTIDE SEQUENCE [LARGE SCALE GENOMIC DNA]</scope>
    <source>
        <strain evidence="2 3">cv. Gransden 2004</strain>
    </source>
</reference>
<gene>
    <name evidence="1" type="ORF">PHYPA_025111</name>
</gene>